<dbReference type="SUPFAM" id="SSF53756">
    <property type="entry name" value="UDP-Glycosyltransferase/glycogen phosphorylase"/>
    <property type="match status" value="1"/>
</dbReference>
<gene>
    <name evidence="1" type="ORF">MGN01_25440</name>
</gene>
<evidence type="ECO:0008006" key="3">
    <source>
        <dbReference type="Google" id="ProtNLM"/>
    </source>
</evidence>
<dbReference type="Gene3D" id="3.40.50.2000">
    <property type="entry name" value="Glycogen Phosphorylase B"/>
    <property type="match status" value="1"/>
</dbReference>
<sequence>MSSADRSPGSLHLLGSGNPPCGIGDFSRLLLESLQDGEPDRHGVLTVEPRRFRLAETWRALGRADAVVANFPVVAWKRALFGPLAIYALAKLRRRKCITILHEWAGLHRLRRLVLRPVLLLSNTIFLVSPQVREELAADPLVGFLARRAALMPVPPNLARPDGVADSPLRERLREARQQGRLVLGHFGSIYPGKQPEAVLDIAAALKARGAAPLLVFIGSFIKASDGIEDIFREKVAALGLADDVIVSGYVASAEELFGLFETVDAFAYVLPEGLTARRASVLASVQAGRPVVVTAPALADEFDHHPRYRALLDSGAIVLVPREARSDDYAEHVLAARARPTIVPDLDRRTWFQDAAEVLRGRLS</sequence>
<dbReference type="EMBL" id="BJZV01000013">
    <property type="protein sequence ID" value="GEP10699.1"/>
    <property type="molecule type" value="Genomic_DNA"/>
</dbReference>
<protein>
    <recommendedName>
        <fullName evidence="3">Glycosyl transferase family 1 domain-containing protein</fullName>
    </recommendedName>
</protein>
<proteinExistence type="predicted"/>
<name>A0A512JL60_9HYPH</name>
<reference evidence="1 2" key="1">
    <citation type="submission" date="2019-07" db="EMBL/GenBank/DDBJ databases">
        <title>Whole genome shotgun sequence of Methylobacterium gnaphalii NBRC 107716.</title>
        <authorList>
            <person name="Hosoyama A."/>
            <person name="Uohara A."/>
            <person name="Ohji S."/>
            <person name="Ichikawa N."/>
        </authorList>
    </citation>
    <scope>NUCLEOTIDE SEQUENCE [LARGE SCALE GENOMIC DNA]</scope>
    <source>
        <strain evidence="1 2">NBRC 107716</strain>
    </source>
</reference>
<dbReference type="OrthoDB" id="7988204at2"/>
<evidence type="ECO:0000313" key="2">
    <source>
        <dbReference type="Proteomes" id="UP000321750"/>
    </source>
</evidence>
<dbReference type="RefSeq" id="WP_147046964.1">
    <property type="nucleotide sequence ID" value="NZ_BJZV01000013.1"/>
</dbReference>
<dbReference type="AlphaFoldDB" id="A0A512JL60"/>
<organism evidence="1 2">
    <name type="scientific">Methylobacterium gnaphalii</name>
    <dbReference type="NCBI Taxonomy" id="1010610"/>
    <lineage>
        <taxon>Bacteria</taxon>
        <taxon>Pseudomonadati</taxon>
        <taxon>Pseudomonadota</taxon>
        <taxon>Alphaproteobacteria</taxon>
        <taxon>Hyphomicrobiales</taxon>
        <taxon>Methylobacteriaceae</taxon>
        <taxon>Methylobacterium</taxon>
    </lineage>
</organism>
<dbReference type="Proteomes" id="UP000321750">
    <property type="component" value="Unassembled WGS sequence"/>
</dbReference>
<accession>A0A512JL60</accession>
<comment type="caution">
    <text evidence="1">The sequence shown here is derived from an EMBL/GenBank/DDBJ whole genome shotgun (WGS) entry which is preliminary data.</text>
</comment>
<keyword evidence="2" id="KW-1185">Reference proteome</keyword>
<evidence type="ECO:0000313" key="1">
    <source>
        <dbReference type="EMBL" id="GEP10699.1"/>
    </source>
</evidence>